<accession>B7PH17</accession>
<evidence type="ECO:0000313" key="5">
    <source>
        <dbReference type="Proteomes" id="UP000001555"/>
    </source>
</evidence>
<organism>
    <name type="scientific">Ixodes scapularis</name>
    <name type="common">Black-legged tick</name>
    <name type="synonym">Deer tick</name>
    <dbReference type="NCBI Taxonomy" id="6945"/>
    <lineage>
        <taxon>Eukaryota</taxon>
        <taxon>Metazoa</taxon>
        <taxon>Ecdysozoa</taxon>
        <taxon>Arthropoda</taxon>
        <taxon>Chelicerata</taxon>
        <taxon>Arachnida</taxon>
        <taxon>Acari</taxon>
        <taxon>Parasitiformes</taxon>
        <taxon>Ixodida</taxon>
        <taxon>Ixodoidea</taxon>
        <taxon>Ixodidae</taxon>
        <taxon>Ixodinae</taxon>
        <taxon>Ixodes</taxon>
    </lineage>
</organism>
<dbReference type="VEuPathDB" id="VectorBase:ISCP_012691"/>
<evidence type="ECO:0000256" key="1">
    <source>
        <dbReference type="SAM" id="Coils"/>
    </source>
</evidence>
<reference evidence="3 5" key="1">
    <citation type="submission" date="2008-03" db="EMBL/GenBank/DDBJ databases">
        <title>Annotation of Ixodes scapularis.</title>
        <authorList>
            <consortium name="Ixodes scapularis Genome Project Consortium"/>
            <person name="Caler E."/>
            <person name="Hannick L.I."/>
            <person name="Bidwell S."/>
            <person name="Joardar V."/>
            <person name="Thiagarajan M."/>
            <person name="Amedeo P."/>
            <person name="Galinsky K.J."/>
            <person name="Schobel S."/>
            <person name="Inman J."/>
            <person name="Hostetler J."/>
            <person name="Miller J."/>
            <person name="Hammond M."/>
            <person name="Megy K."/>
            <person name="Lawson D."/>
            <person name="Kodira C."/>
            <person name="Sutton G."/>
            <person name="Meyer J."/>
            <person name="Hill C.A."/>
            <person name="Birren B."/>
            <person name="Nene V."/>
            <person name="Collins F."/>
            <person name="Alarcon-Chaidez F."/>
            <person name="Wikel S."/>
            <person name="Strausberg R."/>
        </authorList>
    </citation>
    <scope>NUCLEOTIDE SEQUENCE [LARGE SCALE GENOMIC DNA]</scope>
    <source>
        <strain evidence="5">Wikel</strain>
        <strain evidence="3">Wikel colony</strain>
    </source>
</reference>
<reference evidence="4" key="2">
    <citation type="submission" date="2020-05" db="UniProtKB">
        <authorList>
            <consortium name="EnsemblMetazoa"/>
        </authorList>
    </citation>
    <scope>IDENTIFICATION</scope>
    <source>
        <strain evidence="4">wikel</strain>
    </source>
</reference>
<feature type="non-terminal residue" evidence="3">
    <location>
        <position position="234"/>
    </location>
</feature>
<evidence type="ECO:0000313" key="3">
    <source>
        <dbReference type="EMBL" id="EEC05889.1"/>
    </source>
</evidence>
<dbReference type="AlphaFoldDB" id="B7PH17"/>
<sequence>MTKKLQSAKKKIHVMKTILKRKEQKIKYLKTLVERLRDQHAFRDKLQLTLEAFGEIPQELLKGFEKNATKKLSSKRCSERTKQFAATLHYYSPQVYDYVSTLFSLPSVSSLRSWLKVLCVNMLNGMSMKRGVSLDVPSGMLVGYIDLGQGLGPHESDEVPMATEALVLMTVGLASLWKIPIGYFLANGAPGQLLKSLFQDAIAAVEECGLHVKALVCDGLEANVSMTNLVGCRV</sequence>
<dbReference type="VEuPathDB" id="VectorBase:ISCW004302"/>
<dbReference type="EMBL" id="DS710562">
    <property type="protein sequence ID" value="EEC05889.1"/>
    <property type="molecule type" value="Genomic_DNA"/>
</dbReference>
<proteinExistence type="predicted"/>
<dbReference type="PaxDb" id="6945-B7PH17"/>
<dbReference type="OrthoDB" id="7312725at2759"/>
<feature type="domain" description="Transposable element P transposase-like RNase H" evidence="2">
    <location>
        <begin position="113"/>
        <end position="230"/>
    </location>
</feature>
<dbReference type="Proteomes" id="UP000001555">
    <property type="component" value="Unassembled WGS sequence"/>
</dbReference>
<dbReference type="HOGENOM" id="CLU_1187551_0_0_1"/>
<name>B7PH17_IXOSC</name>
<protein>
    <recommendedName>
        <fullName evidence="2">Transposable element P transposase-like RNase H domain-containing protein</fullName>
    </recommendedName>
</protein>
<gene>
    <name evidence="3" type="ORF">IscW_ISCW004302</name>
</gene>
<dbReference type="EnsemblMetazoa" id="ISCW004302-RA">
    <property type="protein sequence ID" value="ISCW004302-PA"/>
    <property type="gene ID" value="ISCW004302"/>
</dbReference>
<dbReference type="VEuPathDB" id="VectorBase:ISCI004302"/>
<dbReference type="InParanoid" id="B7PH17"/>
<dbReference type="InterPro" id="IPR048365">
    <property type="entry name" value="TNP-like_RNaseH_N"/>
</dbReference>
<evidence type="ECO:0000259" key="2">
    <source>
        <dbReference type="Pfam" id="PF21787"/>
    </source>
</evidence>
<dbReference type="STRING" id="6945.B7PH17"/>
<keyword evidence="1" id="KW-0175">Coiled coil</keyword>
<feature type="coiled-coil region" evidence="1">
    <location>
        <begin position="5"/>
        <end position="39"/>
    </location>
</feature>
<dbReference type="EMBL" id="ABJB011097740">
    <property type="status" value="NOT_ANNOTATED_CDS"/>
    <property type="molecule type" value="Genomic_DNA"/>
</dbReference>
<dbReference type="Pfam" id="PF21787">
    <property type="entry name" value="TNP-like_RNaseH_N"/>
    <property type="match status" value="1"/>
</dbReference>
<evidence type="ECO:0000313" key="4">
    <source>
        <dbReference type="EnsemblMetazoa" id="ISCW004302-PA"/>
    </source>
</evidence>
<keyword evidence="5" id="KW-1185">Reference proteome</keyword>